<comment type="caution">
    <text evidence="2">The sequence shown here is derived from an EMBL/GenBank/DDBJ whole genome shotgun (WGS) entry which is preliminary data.</text>
</comment>
<evidence type="ECO:0000313" key="1">
    <source>
        <dbReference type="EMBL" id="CAF1429212.1"/>
    </source>
</evidence>
<reference evidence="2" key="1">
    <citation type="submission" date="2021-02" db="EMBL/GenBank/DDBJ databases">
        <authorList>
            <person name="Nowell W R."/>
        </authorList>
    </citation>
    <scope>NUCLEOTIDE SEQUENCE</scope>
</reference>
<sequence length="135" mass="15582">MIFLGRVISSTIKDSNLVMGYAQMTMEVEEAIKGTNIGHLIVIRSYLQGSMCVDLEFFQNKQDFQKDIEILRNLASQERLNVKERNITKENENNIDQNLDSYYDEDSIEPSSVDVHKEYIYITIEDIPKGIGTRL</sequence>
<protein>
    <submittedName>
        <fullName evidence="2">Uncharacterized protein</fullName>
    </submittedName>
</protein>
<dbReference type="Proteomes" id="UP000663828">
    <property type="component" value="Unassembled WGS sequence"/>
</dbReference>
<accession>A0A816DJV1</accession>
<name>A0A816DJV1_ADIRI</name>
<evidence type="ECO:0000313" key="3">
    <source>
        <dbReference type="Proteomes" id="UP000663828"/>
    </source>
</evidence>
<dbReference type="AlphaFoldDB" id="A0A816DJV1"/>
<evidence type="ECO:0000313" key="2">
    <source>
        <dbReference type="EMBL" id="CAF1635167.1"/>
    </source>
</evidence>
<gene>
    <name evidence="1" type="ORF">EDS130_LOCUS38084</name>
    <name evidence="2" type="ORF">XAT740_LOCUS52341</name>
</gene>
<organism evidence="2 3">
    <name type="scientific">Adineta ricciae</name>
    <name type="common">Rotifer</name>
    <dbReference type="NCBI Taxonomy" id="249248"/>
    <lineage>
        <taxon>Eukaryota</taxon>
        <taxon>Metazoa</taxon>
        <taxon>Spiralia</taxon>
        <taxon>Gnathifera</taxon>
        <taxon>Rotifera</taxon>
        <taxon>Eurotatoria</taxon>
        <taxon>Bdelloidea</taxon>
        <taxon>Adinetida</taxon>
        <taxon>Adinetidae</taxon>
        <taxon>Adineta</taxon>
    </lineage>
</organism>
<dbReference type="EMBL" id="CAJNOR010008598">
    <property type="protein sequence ID" value="CAF1635167.1"/>
    <property type="molecule type" value="Genomic_DNA"/>
</dbReference>
<proteinExistence type="predicted"/>
<dbReference type="EMBL" id="CAJNOJ010000389">
    <property type="protein sequence ID" value="CAF1429212.1"/>
    <property type="molecule type" value="Genomic_DNA"/>
</dbReference>
<keyword evidence="3" id="KW-1185">Reference proteome</keyword>
<dbReference type="Proteomes" id="UP000663852">
    <property type="component" value="Unassembled WGS sequence"/>
</dbReference>